<feature type="domain" description="PurM-like N-terminal" evidence="10">
    <location>
        <begin position="33"/>
        <end position="139"/>
    </location>
</feature>
<dbReference type="CDD" id="cd02195">
    <property type="entry name" value="SelD"/>
    <property type="match status" value="1"/>
</dbReference>
<dbReference type="FunFam" id="3.90.650.10:FF:000004">
    <property type="entry name" value="Selenide, water dikinase"/>
    <property type="match status" value="1"/>
</dbReference>
<dbReference type="NCBIfam" id="NF002098">
    <property type="entry name" value="PRK00943.1"/>
    <property type="match status" value="1"/>
</dbReference>
<dbReference type="InterPro" id="IPR010918">
    <property type="entry name" value="PurM-like_C_dom"/>
</dbReference>
<evidence type="ECO:0000256" key="5">
    <source>
        <dbReference type="ARBA" id="ARBA00022777"/>
    </source>
</evidence>
<dbReference type="InterPro" id="IPR023061">
    <property type="entry name" value="SelD_I"/>
</dbReference>
<gene>
    <name evidence="9" type="primary">selD</name>
    <name evidence="12" type="ORF">U27_05665</name>
</gene>
<comment type="similarity">
    <text evidence="1 9">Belongs to the selenophosphate synthase 1 family. Class I subfamily.</text>
</comment>
<evidence type="ECO:0000256" key="6">
    <source>
        <dbReference type="ARBA" id="ARBA00022840"/>
    </source>
</evidence>
<name>A0A081C286_VECG1</name>
<dbReference type="Gene3D" id="3.30.1330.10">
    <property type="entry name" value="PurM-like, N-terminal domain"/>
    <property type="match status" value="1"/>
</dbReference>
<dbReference type="HAMAP" id="MF_00625">
    <property type="entry name" value="SelD"/>
    <property type="match status" value="1"/>
</dbReference>
<dbReference type="GO" id="GO:0005524">
    <property type="term" value="F:ATP binding"/>
    <property type="evidence" value="ECO:0007669"/>
    <property type="project" value="UniProtKB-UniRule"/>
</dbReference>
<dbReference type="GO" id="GO:0005737">
    <property type="term" value="C:cytoplasm"/>
    <property type="evidence" value="ECO:0007669"/>
    <property type="project" value="TreeGrafter"/>
</dbReference>
<feature type="binding site" description="in other chain" evidence="9">
    <location>
        <position position="51"/>
    </location>
    <ligand>
        <name>ATP</name>
        <dbReference type="ChEBI" id="CHEBI:30616"/>
        <note>ligand shared between dimeric partners</note>
    </ligand>
</feature>
<dbReference type="InterPro" id="IPR016188">
    <property type="entry name" value="PurM-like_N"/>
</dbReference>
<keyword evidence="5 9" id="KW-0418">Kinase</keyword>
<dbReference type="InterPro" id="IPR004536">
    <property type="entry name" value="SPS/SelD"/>
</dbReference>
<keyword evidence="7 9" id="KW-0460">Magnesium</keyword>
<evidence type="ECO:0000256" key="9">
    <source>
        <dbReference type="HAMAP-Rule" id="MF_00625"/>
    </source>
</evidence>
<feature type="domain" description="PurM-like C-terminal" evidence="11">
    <location>
        <begin position="151"/>
        <end position="329"/>
    </location>
</feature>
<feature type="binding site" evidence="9">
    <location>
        <position position="34"/>
    </location>
    <ligand>
        <name>Mg(2+)</name>
        <dbReference type="ChEBI" id="CHEBI:18420"/>
    </ligand>
</feature>
<dbReference type="GO" id="GO:0004756">
    <property type="term" value="F:selenide, water dikinase activity"/>
    <property type="evidence" value="ECO:0007669"/>
    <property type="project" value="UniProtKB-UniRule"/>
</dbReference>
<evidence type="ECO:0000256" key="7">
    <source>
        <dbReference type="ARBA" id="ARBA00022842"/>
    </source>
</evidence>
<dbReference type="eggNOG" id="COG0709">
    <property type="taxonomic scope" value="Bacteria"/>
</dbReference>
<dbReference type="GO" id="GO:0000287">
    <property type="term" value="F:magnesium ion binding"/>
    <property type="evidence" value="ECO:0007669"/>
    <property type="project" value="UniProtKB-UniRule"/>
</dbReference>
<keyword evidence="3 9" id="KW-0479">Metal-binding</keyword>
<dbReference type="PANTHER" id="PTHR10256">
    <property type="entry name" value="SELENIDE, WATER DIKINASE"/>
    <property type="match status" value="1"/>
</dbReference>
<comment type="subunit">
    <text evidence="9">Homodimer.</text>
</comment>
<comment type="caution">
    <text evidence="9">Lacks conserved residue(s) required for the propagation of feature annotation.</text>
</comment>
<dbReference type="PIRSF" id="PIRSF036407">
    <property type="entry name" value="Selenphspht_syn"/>
    <property type="match status" value="1"/>
</dbReference>
<evidence type="ECO:0000259" key="11">
    <source>
        <dbReference type="Pfam" id="PF02769"/>
    </source>
</evidence>
<dbReference type="GO" id="GO:0016260">
    <property type="term" value="P:selenocysteine biosynthetic process"/>
    <property type="evidence" value="ECO:0007669"/>
    <property type="project" value="InterPro"/>
</dbReference>
<reference evidence="12" key="1">
    <citation type="journal article" date="2015" name="PeerJ">
        <title>First genomic representation of candidate bacterial phylum KSB3 points to enhanced environmental sensing as a trigger of wastewater bulking.</title>
        <authorList>
            <person name="Sekiguchi Y."/>
            <person name="Ohashi A."/>
            <person name="Parks D.H."/>
            <person name="Yamauchi T."/>
            <person name="Tyson G.W."/>
            <person name="Hugenholtz P."/>
        </authorList>
    </citation>
    <scope>NUCLEOTIDE SEQUENCE [LARGE SCALE GENOMIC DNA]</scope>
</reference>
<dbReference type="EMBL" id="DF820468">
    <property type="protein sequence ID" value="GAK58691.1"/>
    <property type="molecule type" value="Genomic_DNA"/>
</dbReference>
<protein>
    <recommendedName>
        <fullName evidence="9">Selenide, water dikinase</fullName>
        <ecNumber evidence="9">2.7.9.3</ecNumber>
    </recommendedName>
    <alternativeName>
        <fullName evidence="9">Selenium donor protein</fullName>
    </alternativeName>
    <alternativeName>
        <fullName evidence="9">Selenophosphate synthase</fullName>
    </alternativeName>
</protein>
<evidence type="ECO:0000256" key="4">
    <source>
        <dbReference type="ARBA" id="ARBA00022741"/>
    </source>
</evidence>
<dbReference type="EC" id="2.7.9.3" evidence="9"/>
<sequence length="333" mass="35363">MDPMVLAQVLRPLQGLFPAAQHPNVLVGLHVSDDAAVYKITDNVAVIQTLDFFTPVVDDPYDYGAIAATNAMSDIYAMGGEVALAMNICGFPKDLPIEMISEILRGGAEKVAEAGGVLVGGHTVDDKEPKYGLSVMGVIHPDKLLTKAGAKAGDVLVLTKPLGVGIITTALKADVAEPQHIAPAIASMKLLNREATRLIQEVGVHACTDITGFSLLGHGSEMAEKSGVQLCFSLEQIPFLDGARQYAEEWLFPGGSCRNQRCYQDSVHFAPGISDEMQLLLFTPETSGGLLVAVPPEHANLLTTRFAESGHFCAIIGDVQEGEGIQVIYSNPA</sequence>
<organism evidence="12">
    <name type="scientific">Vecturithrix granuli</name>
    <dbReference type="NCBI Taxonomy" id="1499967"/>
    <lineage>
        <taxon>Bacteria</taxon>
        <taxon>Candidatus Moduliflexota</taxon>
        <taxon>Candidatus Vecturitrichia</taxon>
        <taxon>Candidatus Vecturitrichales</taxon>
        <taxon>Candidatus Vecturitrichaceae</taxon>
        <taxon>Candidatus Vecturithrix</taxon>
    </lineage>
</organism>
<dbReference type="Pfam" id="PF00586">
    <property type="entry name" value="AIRS"/>
    <property type="match status" value="1"/>
</dbReference>
<proteinExistence type="inferred from homology"/>
<keyword evidence="4 9" id="KW-0547">Nucleotide-binding</keyword>
<dbReference type="HOGENOM" id="CLU_032859_0_1_0"/>
<evidence type="ECO:0000313" key="12">
    <source>
        <dbReference type="EMBL" id="GAK58691.1"/>
    </source>
</evidence>
<dbReference type="SUPFAM" id="SSF56042">
    <property type="entry name" value="PurM C-terminal domain-like"/>
    <property type="match status" value="1"/>
</dbReference>
<dbReference type="Pfam" id="PF02769">
    <property type="entry name" value="AIRS_C"/>
    <property type="match status" value="1"/>
</dbReference>
<keyword evidence="2 9" id="KW-0808">Transferase</keyword>
<evidence type="ECO:0000259" key="10">
    <source>
        <dbReference type="Pfam" id="PF00586"/>
    </source>
</evidence>
<dbReference type="AlphaFoldDB" id="A0A081C286"/>
<dbReference type="InterPro" id="IPR036921">
    <property type="entry name" value="PurM-like_N_sf"/>
</dbReference>
<dbReference type="PANTHER" id="PTHR10256:SF0">
    <property type="entry name" value="INACTIVE SELENIDE, WATER DIKINASE-LIKE PROTEIN-RELATED"/>
    <property type="match status" value="1"/>
</dbReference>
<keyword evidence="6 9" id="KW-0067">ATP-binding</keyword>
<keyword evidence="13" id="KW-1185">Reference proteome</keyword>
<feature type="binding site" evidence="9">
    <location>
        <begin position="121"/>
        <end position="123"/>
    </location>
    <ligand>
        <name>ATP</name>
        <dbReference type="ChEBI" id="CHEBI:30616"/>
        <note>ligand shared between dimeric partners</note>
    </ligand>
</feature>
<accession>A0A081C286</accession>
<feature type="binding site" description="in other chain" evidence="9">
    <location>
        <position position="74"/>
    </location>
    <ligand>
        <name>ATP</name>
        <dbReference type="ChEBI" id="CHEBI:30616"/>
        <note>ligand shared between dimeric partners</note>
    </ligand>
</feature>
<dbReference type="NCBIfam" id="TIGR00476">
    <property type="entry name" value="selD"/>
    <property type="match status" value="1"/>
</dbReference>
<evidence type="ECO:0000256" key="3">
    <source>
        <dbReference type="ARBA" id="ARBA00022723"/>
    </source>
</evidence>
<feature type="binding site" description="in other chain" evidence="9">
    <location>
        <begin position="31"/>
        <end position="33"/>
    </location>
    <ligand>
        <name>ATP</name>
        <dbReference type="ChEBI" id="CHEBI:30616"/>
        <note>ligand shared between dimeric partners</note>
    </ligand>
</feature>
<comment type="function">
    <text evidence="9">Synthesizes selenophosphate from selenide and ATP.</text>
</comment>
<evidence type="ECO:0000313" key="13">
    <source>
        <dbReference type="Proteomes" id="UP000030661"/>
    </source>
</evidence>
<dbReference type="STRING" id="1499967.U27_05665"/>
<keyword evidence="8 9" id="KW-0711">Selenium</keyword>
<dbReference type="SUPFAM" id="SSF55326">
    <property type="entry name" value="PurM N-terminal domain-like"/>
    <property type="match status" value="1"/>
</dbReference>
<comment type="cofactor">
    <cofactor evidence="9">
        <name>Mg(2+)</name>
        <dbReference type="ChEBI" id="CHEBI:18420"/>
    </cofactor>
    <text evidence="9">Binds 1 Mg(2+) ion per monomer.</text>
</comment>
<evidence type="ECO:0000256" key="8">
    <source>
        <dbReference type="ARBA" id="ARBA00023266"/>
    </source>
</evidence>
<evidence type="ECO:0000256" key="1">
    <source>
        <dbReference type="ARBA" id="ARBA00008026"/>
    </source>
</evidence>
<dbReference type="Gene3D" id="3.90.650.10">
    <property type="entry name" value="PurM-like C-terminal domain"/>
    <property type="match status" value="1"/>
</dbReference>
<feature type="binding site" evidence="9">
    <location>
        <position position="209"/>
    </location>
    <ligand>
        <name>Mg(2+)</name>
        <dbReference type="ChEBI" id="CHEBI:18420"/>
    </ligand>
</feature>
<dbReference type="Proteomes" id="UP000030661">
    <property type="component" value="Unassembled WGS sequence"/>
</dbReference>
<evidence type="ECO:0000256" key="2">
    <source>
        <dbReference type="ARBA" id="ARBA00022679"/>
    </source>
</evidence>
<dbReference type="InterPro" id="IPR036676">
    <property type="entry name" value="PurM-like_C_sf"/>
</dbReference>
<comment type="catalytic activity">
    <reaction evidence="9">
        <text>hydrogenselenide + ATP + H2O = selenophosphate + AMP + phosphate + 2 H(+)</text>
        <dbReference type="Rhea" id="RHEA:18737"/>
        <dbReference type="ChEBI" id="CHEBI:15377"/>
        <dbReference type="ChEBI" id="CHEBI:15378"/>
        <dbReference type="ChEBI" id="CHEBI:16144"/>
        <dbReference type="ChEBI" id="CHEBI:29317"/>
        <dbReference type="ChEBI" id="CHEBI:30616"/>
        <dbReference type="ChEBI" id="CHEBI:43474"/>
        <dbReference type="ChEBI" id="CHEBI:456215"/>
        <dbReference type="EC" id="2.7.9.3"/>
    </reaction>
</comment>
<feature type="binding site" evidence="9">
    <location>
        <position position="74"/>
    </location>
    <ligand>
        <name>Mg(2+)</name>
        <dbReference type="ChEBI" id="CHEBI:18420"/>
    </ligand>
</feature>